<evidence type="ECO:0000259" key="3">
    <source>
        <dbReference type="SMART" id="SM00530"/>
    </source>
</evidence>
<feature type="region of interest" description="Disordered" evidence="1">
    <location>
        <begin position="87"/>
        <end position="172"/>
    </location>
</feature>
<protein>
    <submittedName>
        <fullName evidence="4">Transcriptional regulator</fullName>
    </submittedName>
</protein>
<dbReference type="SUPFAM" id="SSF47413">
    <property type="entry name" value="lambda repressor-like DNA-binding domains"/>
    <property type="match status" value="1"/>
</dbReference>
<feature type="domain" description="HTH cro/C1-type" evidence="3">
    <location>
        <begin position="13"/>
        <end position="69"/>
    </location>
</feature>
<keyword evidence="2" id="KW-0472">Membrane</keyword>
<feature type="transmembrane region" description="Helical" evidence="2">
    <location>
        <begin position="179"/>
        <end position="199"/>
    </location>
</feature>
<dbReference type="Proteomes" id="UP000230407">
    <property type="component" value="Unassembled WGS sequence"/>
</dbReference>
<evidence type="ECO:0000313" key="5">
    <source>
        <dbReference type="Proteomes" id="UP000230407"/>
    </source>
</evidence>
<feature type="compositionally biased region" description="Basic and acidic residues" evidence="1">
    <location>
        <begin position="145"/>
        <end position="159"/>
    </location>
</feature>
<keyword evidence="5" id="KW-1185">Reference proteome</keyword>
<dbReference type="Gene3D" id="1.10.260.40">
    <property type="entry name" value="lambda repressor-like DNA-binding domains"/>
    <property type="match status" value="1"/>
</dbReference>
<dbReference type="GO" id="GO:0003677">
    <property type="term" value="F:DNA binding"/>
    <property type="evidence" value="ECO:0007669"/>
    <property type="project" value="InterPro"/>
</dbReference>
<organism evidence="4 5">
    <name type="scientific">Streptomyces carminius</name>
    <dbReference type="NCBI Taxonomy" id="2665496"/>
    <lineage>
        <taxon>Bacteria</taxon>
        <taxon>Bacillati</taxon>
        <taxon>Actinomycetota</taxon>
        <taxon>Actinomycetes</taxon>
        <taxon>Kitasatosporales</taxon>
        <taxon>Streptomycetaceae</taxon>
        <taxon>Streptomyces</taxon>
    </lineage>
</organism>
<proteinExistence type="predicted"/>
<evidence type="ECO:0000256" key="1">
    <source>
        <dbReference type="SAM" id="MobiDB-lite"/>
    </source>
</evidence>
<accession>A0A2M8M262</accession>
<feature type="compositionally biased region" description="Low complexity" evidence="1">
    <location>
        <begin position="207"/>
        <end position="224"/>
    </location>
</feature>
<dbReference type="EMBL" id="PGGW01000022">
    <property type="protein sequence ID" value="PJE98292.1"/>
    <property type="molecule type" value="Genomic_DNA"/>
</dbReference>
<feature type="compositionally biased region" description="Low complexity" evidence="1">
    <location>
        <begin position="105"/>
        <end position="116"/>
    </location>
</feature>
<dbReference type="Pfam" id="PF13560">
    <property type="entry name" value="HTH_31"/>
    <property type="match status" value="1"/>
</dbReference>
<dbReference type="CDD" id="cd00093">
    <property type="entry name" value="HTH_XRE"/>
    <property type="match status" value="1"/>
</dbReference>
<feature type="compositionally biased region" description="Low complexity" evidence="1">
    <location>
        <begin position="243"/>
        <end position="263"/>
    </location>
</feature>
<sequence>MAEARERAEFAQSLRLLKDRSGLSYGTLARRLHMSASTLHRYCSGDAVPADYAPVERLARLCRATPEELTELHRRWLLADAARLRDKRAAAGPDRSPAAPPSAVPPSAVRQEADAQGAGGEAPGRESTPGEDTAGEDTGPLTRPDTLRSGEEWPAEERPAPAVPGPAGGAPSVRRRRTVWLSAAATAAVLVSAALALTLPGSGSRSQDPQSAAPADGPAARQAPHLSGPLSASPTAPRTTGQPSASASTAPDSTAPSAPSAPDGARRTAPEAARNAVPLTAAARPYAWDHPCSEQYLVDRPPGRVPPPPSTEQEAPGWVNAMSAVSTGDHLVELTVQGTGAETVVLQDLHVRVVERGAPLAWNAYAMGIGCGGNVSTKSFDVDLDEGTPQAVPVGGQRDFPYSVTEADPLVLYVTGHTAAHEVTWFLELEWSSGDRRGTLRVDTGGPLRTAAMEGRPLYGYPLGGDAWLPQTG</sequence>
<evidence type="ECO:0000256" key="2">
    <source>
        <dbReference type="SAM" id="Phobius"/>
    </source>
</evidence>
<feature type="region of interest" description="Disordered" evidence="1">
    <location>
        <begin position="201"/>
        <end position="275"/>
    </location>
</feature>
<dbReference type="RefSeq" id="WP_100201561.1">
    <property type="nucleotide sequence ID" value="NZ_PGGW01000022.1"/>
</dbReference>
<evidence type="ECO:0000313" key="4">
    <source>
        <dbReference type="EMBL" id="PJE98292.1"/>
    </source>
</evidence>
<keyword evidence="2" id="KW-0812">Transmembrane</keyword>
<dbReference type="InterPro" id="IPR001387">
    <property type="entry name" value="Cro/C1-type_HTH"/>
</dbReference>
<feature type="compositionally biased region" description="Polar residues" evidence="1">
    <location>
        <begin position="230"/>
        <end position="242"/>
    </location>
</feature>
<reference evidence="4 5" key="1">
    <citation type="submission" date="2017-11" db="EMBL/GenBank/DDBJ databases">
        <title>Streptomyces carmine sp. nov., a novel actinomycete isolated from Sophora alopecuroides in Xinjiang, China.</title>
        <authorList>
            <person name="Wang Y."/>
            <person name="Luo X."/>
            <person name="Wan C."/>
            <person name="Zhang L."/>
        </authorList>
    </citation>
    <scope>NUCLEOTIDE SEQUENCE [LARGE SCALE GENOMIC DNA]</scope>
    <source>
        <strain evidence="4 5">TRM SA0054</strain>
    </source>
</reference>
<dbReference type="AlphaFoldDB" id="A0A2M8M262"/>
<dbReference type="SMART" id="SM00530">
    <property type="entry name" value="HTH_XRE"/>
    <property type="match status" value="1"/>
</dbReference>
<name>A0A2M8M262_9ACTN</name>
<gene>
    <name evidence="4" type="ORF">CUT44_08020</name>
</gene>
<comment type="caution">
    <text evidence="4">The sequence shown here is derived from an EMBL/GenBank/DDBJ whole genome shotgun (WGS) entry which is preliminary data.</text>
</comment>
<dbReference type="InterPro" id="IPR010982">
    <property type="entry name" value="Lambda_DNA-bd_dom_sf"/>
</dbReference>
<keyword evidence="2" id="KW-1133">Transmembrane helix</keyword>